<keyword evidence="1" id="KW-0812">Transmembrane</keyword>
<feature type="transmembrane region" description="Helical" evidence="1">
    <location>
        <begin position="98"/>
        <end position="125"/>
    </location>
</feature>
<evidence type="ECO:0000256" key="1">
    <source>
        <dbReference type="SAM" id="Phobius"/>
    </source>
</evidence>
<keyword evidence="1" id="KW-0472">Membrane</keyword>
<dbReference type="Proteomes" id="UP000252519">
    <property type="component" value="Unassembled WGS sequence"/>
</dbReference>
<dbReference type="AlphaFoldDB" id="A0A368FTW9"/>
<dbReference type="PANTHER" id="PTHR34151">
    <property type="entry name" value="PROTEIN CBG24195"/>
    <property type="match status" value="1"/>
</dbReference>
<accession>A0A368FTW9</accession>
<gene>
    <name evidence="2" type="ORF">ANCCAN_20467</name>
</gene>
<feature type="transmembrane region" description="Helical" evidence="1">
    <location>
        <begin position="35"/>
        <end position="55"/>
    </location>
</feature>
<dbReference type="InterPro" id="IPR009545">
    <property type="entry name" value="Claudin-like"/>
</dbReference>
<evidence type="ECO:0000313" key="3">
    <source>
        <dbReference type="Proteomes" id="UP000252519"/>
    </source>
</evidence>
<comment type="caution">
    <text evidence="2">The sequence shown here is derived from an EMBL/GenBank/DDBJ whole genome shotgun (WGS) entry which is preliminary data.</text>
</comment>
<organism evidence="2 3">
    <name type="scientific">Ancylostoma caninum</name>
    <name type="common">Dog hookworm</name>
    <dbReference type="NCBI Taxonomy" id="29170"/>
    <lineage>
        <taxon>Eukaryota</taxon>
        <taxon>Metazoa</taxon>
        <taxon>Ecdysozoa</taxon>
        <taxon>Nematoda</taxon>
        <taxon>Chromadorea</taxon>
        <taxon>Rhabditida</taxon>
        <taxon>Rhabditina</taxon>
        <taxon>Rhabditomorpha</taxon>
        <taxon>Strongyloidea</taxon>
        <taxon>Ancylostomatidae</taxon>
        <taxon>Ancylostomatinae</taxon>
        <taxon>Ancylostoma</taxon>
    </lineage>
</organism>
<protein>
    <submittedName>
        <fullName evidence="2">Uncharacterized protein</fullName>
    </submittedName>
</protein>
<keyword evidence="1" id="KW-1133">Transmembrane helix</keyword>
<reference evidence="2 3" key="1">
    <citation type="submission" date="2014-10" db="EMBL/GenBank/DDBJ databases">
        <title>Draft genome of the hookworm Ancylostoma caninum.</title>
        <authorList>
            <person name="Mitreva M."/>
        </authorList>
    </citation>
    <scope>NUCLEOTIDE SEQUENCE [LARGE SCALE GENOMIC DNA]</scope>
    <source>
        <strain evidence="2 3">Baltimore</strain>
    </source>
</reference>
<dbReference type="EMBL" id="JOJR01000881">
    <property type="protein sequence ID" value="RCN33687.1"/>
    <property type="molecule type" value="Genomic_DNA"/>
</dbReference>
<sequence length="218" mass="24411">MTQGYRHLSNLWPSRTDKNAFLVAKQRFNIAAMKLLLAAGASAVVTFIFTNVSLFTREWVTATLDQPGIHLDQSVGIFPWWCLSDNTCSYFWNNAGGWAIACFLAMIFADVWQLGALVELLLALILVKRRYHFAKGFAGSFAVILILLLFVIIAFGITYKRNVAWLGFYGNPVLGYSYWLCLVAAVFSIITVGLAAKALDQVKRDRGTEMIRIAMTDH</sequence>
<feature type="transmembrane region" description="Helical" evidence="1">
    <location>
        <begin position="137"/>
        <end position="157"/>
    </location>
</feature>
<dbReference type="OrthoDB" id="5857545at2759"/>
<keyword evidence="3" id="KW-1185">Reference proteome</keyword>
<dbReference type="Pfam" id="PF06653">
    <property type="entry name" value="Claudin_3"/>
    <property type="match status" value="1"/>
</dbReference>
<proteinExistence type="predicted"/>
<name>A0A368FTW9_ANCCA</name>
<evidence type="ECO:0000313" key="2">
    <source>
        <dbReference type="EMBL" id="RCN33687.1"/>
    </source>
</evidence>
<feature type="transmembrane region" description="Helical" evidence="1">
    <location>
        <begin position="177"/>
        <end position="196"/>
    </location>
</feature>
<dbReference type="PANTHER" id="PTHR34151:SF1">
    <property type="entry name" value="CASP-LIKE PROTEIN-RELATED"/>
    <property type="match status" value="1"/>
</dbReference>